<evidence type="ECO:0000313" key="2">
    <source>
        <dbReference type="Proteomes" id="UP000075243"/>
    </source>
</evidence>
<name>A0A151SII6_CAJCA</name>
<dbReference type="OMA" id="KDTKTMS"/>
<organism evidence="1 2">
    <name type="scientific">Cajanus cajan</name>
    <name type="common">Pigeon pea</name>
    <name type="synonym">Cajanus indicus</name>
    <dbReference type="NCBI Taxonomy" id="3821"/>
    <lineage>
        <taxon>Eukaryota</taxon>
        <taxon>Viridiplantae</taxon>
        <taxon>Streptophyta</taxon>
        <taxon>Embryophyta</taxon>
        <taxon>Tracheophyta</taxon>
        <taxon>Spermatophyta</taxon>
        <taxon>Magnoliopsida</taxon>
        <taxon>eudicotyledons</taxon>
        <taxon>Gunneridae</taxon>
        <taxon>Pentapetalae</taxon>
        <taxon>rosids</taxon>
        <taxon>fabids</taxon>
        <taxon>Fabales</taxon>
        <taxon>Fabaceae</taxon>
        <taxon>Papilionoideae</taxon>
        <taxon>50 kb inversion clade</taxon>
        <taxon>NPAAA clade</taxon>
        <taxon>indigoferoid/millettioid clade</taxon>
        <taxon>Phaseoleae</taxon>
        <taxon>Cajanus</taxon>
    </lineage>
</organism>
<dbReference type="Gramene" id="C.cajan_00818.t">
    <property type="protein sequence ID" value="C.cajan_00818.t.cds1"/>
    <property type="gene ID" value="C.cajan_00818"/>
</dbReference>
<evidence type="ECO:0008006" key="3">
    <source>
        <dbReference type="Google" id="ProtNLM"/>
    </source>
</evidence>
<protein>
    <recommendedName>
        <fullName evidence="3">Retrovirus-related Pol polyprotein from transposon TNT 1-94</fullName>
    </recommendedName>
</protein>
<evidence type="ECO:0000313" key="1">
    <source>
        <dbReference type="EMBL" id="KYP54646.1"/>
    </source>
</evidence>
<dbReference type="Proteomes" id="UP000075243">
    <property type="component" value="Chromosome 11"/>
</dbReference>
<sequence>MLDLKVVEKILRTLMERFTYVMVLIKESKDTKTMSIDELQSSLVVHEQMSKRRSIDDK</sequence>
<reference evidence="1 2" key="1">
    <citation type="journal article" date="2012" name="Nat. Biotechnol.">
        <title>Draft genome sequence of pigeonpea (Cajanus cajan), an orphan legume crop of resource-poor farmers.</title>
        <authorList>
            <person name="Varshney R.K."/>
            <person name="Chen W."/>
            <person name="Li Y."/>
            <person name="Bharti A.K."/>
            <person name="Saxena R.K."/>
            <person name="Schlueter J.A."/>
            <person name="Donoghue M.T."/>
            <person name="Azam S."/>
            <person name="Fan G."/>
            <person name="Whaley A.M."/>
            <person name="Farmer A.D."/>
            <person name="Sheridan J."/>
            <person name="Iwata A."/>
            <person name="Tuteja R."/>
            <person name="Penmetsa R.V."/>
            <person name="Wu W."/>
            <person name="Upadhyaya H.D."/>
            <person name="Yang S.P."/>
            <person name="Shah T."/>
            <person name="Saxena K.B."/>
            <person name="Michael T."/>
            <person name="McCombie W.R."/>
            <person name="Yang B."/>
            <person name="Zhang G."/>
            <person name="Yang H."/>
            <person name="Wang J."/>
            <person name="Spillane C."/>
            <person name="Cook D.R."/>
            <person name="May G.D."/>
            <person name="Xu X."/>
            <person name="Jackson S.A."/>
        </authorList>
    </citation>
    <scope>NUCLEOTIDE SEQUENCE [LARGE SCALE GENOMIC DNA]</scope>
    <source>
        <strain evidence="2">cv. Asha</strain>
    </source>
</reference>
<accession>A0A151SII6</accession>
<proteinExistence type="predicted"/>
<dbReference type="AlphaFoldDB" id="A0A151SII6"/>
<keyword evidence="2" id="KW-1185">Reference proteome</keyword>
<gene>
    <name evidence="1" type="ORF">KK1_000841</name>
</gene>
<dbReference type="EMBL" id="CM003613">
    <property type="protein sequence ID" value="KYP54646.1"/>
    <property type="molecule type" value="Genomic_DNA"/>
</dbReference>